<reference evidence="3 4" key="1">
    <citation type="submission" date="2017-03" db="EMBL/GenBank/DDBJ databases">
        <authorList>
            <person name="Afonso C.L."/>
            <person name="Miller P.J."/>
            <person name="Scott M.A."/>
            <person name="Spackman E."/>
            <person name="Goraichik I."/>
            <person name="Dimitrov K.M."/>
            <person name="Suarez D.L."/>
            <person name="Swayne D.E."/>
        </authorList>
    </citation>
    <scope>NUCLEOTIDE SEQUENCE [LARGE SCALE GENOMIC DNA]</scope>
    <source>
        <strain evidence="3">PRJEB14757</strain>
    </source>
</reference>
<feature type="coiled-coil region" evidence="1">
    <location>
        <begin position="351"/>
        <end position="387"/>
    </location>
</feature>
<evidence type="ECO:0000313" key="4">
    <source>
        <dbReference type="Proteomes" id="UP000191931"/>
    </source>
</evidence>
<dbReference type="EMBL" id="FWEV01000187">
    <property type="protein sequence ID" value="SLM31077.1"/>
    <property type="molecule type" value="Genomic_DNA"/>
</dbReference>
<feature type="compositionally biased region" description="Polar residues" evidence="2">
    <location>
        <begin position="94"/>
        <end position="120"/>
    </location>
</feature>
<dbReference type="Proteomes" id="UP000191931">
    <property type="component" value="Unassembled WGS sequence"/>
</dbReference>
<organism evidence="3 4">
    <name type="scientific">Desulfamplus magnetovallimortis</name>
    <dbReference type="NCBI Taxonomy" id="1246637"/>
    <lineage>
        <taxon>Bacteria</taxon>
        <taxon>Pseudomonadati</taxon>
        <taxon>Thermodesulfobacteriota</taxon>
        <taxon>Desulfobacteria</taxon>
        <taxon>Desulfobacterales</taxon>
        <taxon>Desulfobacteraceae</taxon>
        <taxon>Desulfamplus</taxon>
    </lineage>
</organism>
<evidence type="ECO:0000256" key="1">
    <source>
        <dbReference type="SAM" id="Coils"/>
    </source>
</evidence>
<feature type="compositionally biased region" description="Polar residues" evidence="2">
    <location>
        <begin position="27"/>
        <end position="71"/>
    </location>
</feature>
<feature type="compositionally biased region" description="Low complexity" evidence="2">
    <location>
        <begin position="72"/>
        <end position="82"/>
    </location>
</feature>
<proteinExistence type="predicted"/>
<feature type="compositionally biased region" description="Basic and acidic residues" evidence="2">
    <location>
        <begin position="83"/>
        <end position="93"/>
    </location>
</feature>
<dbReference type="RefSeq" id="WP_080809882.1">
    <property type="nucleotide sequence ID" value="NZ_LT828574.1"/>
</dbReference>
<dbReference type="OrthoDB" id="9886622at2"/>
<dbReference type="STRING" id="1246637.MTBBW1_2670007"/>
<gene>
    <name evidence="3" type="ORF">MTBBW1_2670007</name>
</gene>
<feature type="region of interest" description="Disordered" evidence="2">
    <location>
        <begin position="14"/>
        <end position="120"/>
    </location>
</feature>
<accession>A0A1W1HF11</accession>
<evidence type="ECO:0000256" key="2">
    <source>
        <dbReference type="SAM" id="MobiDB-lite"/>
    </source>
</evidence>
<protein>
    <submittedName>
        <fullName evidence="3">Uncharacterized protein</fullName>
    </submittedName>
</protein>
<sequence length="445" mass="52215">MSFANLVKKAAIERKSQHEKIKKKMDSLSSTNCDKNNENQLTPTNTNEHQLTPTKINANKRTPTNTNEHQLTPTNTNITHNNNDGKDLEKTEHQLTPTDTNEHQLTPTKHQLTPTKQKTEHQLTPTNTNEHQLTPTKHQLTPTTLVGDHQWTPTNTNEHQLTPTKIFYASEKQMQIYSWLFKNREYGRYNRGMLDRELKISRDTIKTVLLKFKEEQIISTGRYDYASKTIPYNINFSIAVKSILDEDKHQLTPTNTNYIAEGQVVSYKKERKILFKNLSFSDFWLDQGLTQQKLDTWIEEFNFTEEEWETQLMFGANEPKVKNANNPIKYFYKSLKQGGLTRPDGFEFPEERQARIRKEELEAKKRLIEEEEKLREQEKELAAKESFLLLLKDKELIEEAVKEFEKSFVSTQFRLSIKAFRNTGALDDRLETRLKIWLRTSKECT</sequence>
<dbReference type="AlphaFoldDB" id="A0A1W1HF11"/>
<name>A0A1W1HF11_9BACT</name>
<keyword evidence="1" id="KW-0175">Coiled coil</keyword>
<keyword evidence="4" id="KW-1185">Reference proteome</keyword>
<evidence type="ECO:0000313" key="3">
    <source>
        <dbReference type="EMBL" id="SLM31077.1"/>
    </source>
</evidence>